<accession>A0A1H6UJX0</accession>
<reference evidence="2 3" key="1">
    <citation type="submission" date="2016-10" db="EMBL/GenBank/DDBJ databases">
        <authorList>
            <person name="de Groot N.N."/>
        </authorList>
    </citation>
    <scope>NUCLEOTIDE SEQUENCE [LARGE SCALE GENOMIC DNA]</scope>
    <source>
        <strain evidence="2 3">DSM 23048</strain>
    </source>
</reference>
<organism evidence="2 3">
    <name type="scientific">Myroides marinus</name>
    <dbReference type="NCBI Taxonomy" id="703342"/>
    <lineage>
        <taxon>Bacteria</taxon>
        <taxon>Pseudomonadati</taxon>
        <taxon>Bacteroidota</taxon>
        <taxon>Flavobacteriia</taxon>
        <taxon>Flavobacteriales</taxon>
        <taxon>Flavobacteriaceae</taxon>
        <taxon>Myroides</taxon>
    </lineage>
</organism>
<dbReference type="Proteomes" id="UP000183077">
    <property type="component" value="Unassembled WGS sequence"/>
</dbReference>
<dbReference type="Gene3D" id="3.40.1580.10">
    <property type="entry name" value="SMI1/KNR4-like"/>
    <property type="match status" value="1"/>
</dbReference>
<evidence type="ECO:0000259" key="1">
    <source>
        <dbReference type="SMART" id="SM00860"/>
    </source>
</evidence>
<dbReference type="EMBL" id="FNYS01000007">
    <property type="protein sequence ID" value="SEI92588.1"/>
    <property type="molecule type" value="Genomic_DNA"/>
</dbReference>
<evidence type="ECO:0000313" key="3">
    <source>
        <dbReference type="Proteomes" id="UP000183077"/>
    </source>
</evidence>
<name>A0A1H6UJX0_9FLAO</name>
<dbReference type="Pfam" id="PF24880">
    <property type="entry name" value="DUF7738"/>
    <property type="match status" value="1"/>
</dbReference>
<dbReference type="AlphaFoldDB" id="A0A1H6UJX0"/>
<gene>
    <name evidence="2" type="ORF">SAMN04488018_10727</name>
</gene>
<dbReference type="SMART" id="SM00860">
    <property type="entry name" value="SMI1_KNR4"/>
    <property type="match status" value="1"/>
</dbReference>
<dbReference type="InterPro" id="IPR037883">
    <property type="entry name" value="Knr4/Smi1-like_sf"/>
</dbReference>
<sequence>MIRFDFTSNGFEINGTKYSFPISKEELFNLFGEAETFVGLYNEAYIWHTLGLRAFAKDGASIDTIEVTYIVEDYSSAAKYPFVGQLYLNGETDPMAYYNNHKKERIKLWDSDDTGAFVFDDVTVWYNIRNDQFISLSLQKYEEAVEEVVDTLPLEEGYEYLEVVWKEWKTAIENKVGVDNKYYNPTHGITQEQLNAVEEQLEEEEVVLPELLVNFYKAGNVKWNAVTSAIRLGANGWGYDLLPFENIVNEWEEVNGLFDEDEEVDEELLANFDSRLKCTSYANPKWIPIAEGKNGDYLLMDTDPSDTGTYGQIVELQNESWERTVVAMSLEELIYREIAILEGNDDEGYQFIIENGAF</sequence>
<feature type="domain" description="Knr4/Smi1-like" evidence="1">
    <location>
        <begin position="188"/>
        <end position="336"/>
    </location>
</feature>
<dbReference type="SUPFAM" id="SSF160631">
    <property type="entry name" value="SMI1/KNR4-like"/>
    <property type="match status" value="1"/>
</dbReference>
<dbReference type="GeneID" id="82257013"/>
<dbReference type="InterPro" id="IPR018958">
    <property type="entry name" value="Knr4/Smi1-like_dom"/>
</dbReference>
<proteinExistence type="predicted"/>
<dbReference type="Pfam" id="PF09346">
    <property type="entry name" value="SMI1_KNR4"/>
    <property type="match status" value="1"/>
</dbReference>
<protein>
    <submittedName>
        <fullName evidence="2">SMI1 / KNR4 family (SUKH-1)</fullName>
    </submittedName>
</protein>
<dbReference type="RefSeq" id="WP_074745885.1">
    <property type="nucleotide sequence ID" value="NZ_FNYS01000007.1"/>
</dbReference>
<evidence type="ECO:0000313" key="2">
    <source>
        <dbReference type="EMBL" id="SEI92588.1"/>
    </source>
</evidence>
<dbReference type="InterPro" id="IPR056640">
    <property type="entry name" value="DUF7738"/>
</dbReference>